<dbReference type="Proteomes" id="UP000433883">
    <property type="component" value="Unassembled WGS sequence"/>
</dbReference>
<dbReference type="EMBL" id="WNWQ01000025">
    <property type="protein sequence ID" value="KAE9983710.1"/>
    <property type="molecule type" value="Genomic_DNA"/>
</dbReference>
<dbReference type="AlphaFoldDB" id="A0A8H3Z2T5"/>
<sequence>MRIMFSGNNPFDALREENEEEVAGSGDSERTLSPKTLKPTIGERVVRCIGEADSIEARGKSSAASTQSAPSPLHRLGNLMSSSVSPVSPTRPTGGSDRPLSVTSFAQILSESKRRKSLSSLPVEDSQSHRESKPGPSIEEVLNRRPSIPSRPVDAGQDSRIPFDESRIYNRGINVKAKLCKVHFSAWRPHLHRGCEDKDCPLHHDPRGWPARVVDMIPPGPIKELLEIQRGIDVVFGKGKFDVDVALVKLKPSIAAPPRGRERRGENKNSRPEMEDLSPEELAAKGRRIQEIWDESLRLYRLRKDDPDAAVRPTRKRRQVVERPQALSFF</sequence>
<name>A0A8H3Z2T5_VENIN</name>
<feature type="region of interest" description="Disordered" evidence="1">
    <location>
        <begin position="1"/>
        <end position="38"/>
    </location>
</feature>
<evidence type="ECO:0000313" key="3">
    <source>
        <dbReference type="Proteomes" id="UP000433883"/>
    </source>
</evidence>
<feature type="region of interest" description="Disordered" evidence="1">
    <location>
        <begin position="256"/>
        <end position="282"/>
    </location>
</feature>
<reference evidence="2 3" key="1">
    <citation type="submission" date="2019-11" db="EMBL/GenBank/DDBJ databases">
        <title>Venturia inaequalis Genome Resource.</title>
        <authorList>
            <person name="Lichtner F.J."/>
        </authorList>
    </citation>
    <scope>NUCLEOTIDE SEQUENCE [LARGE SCALE GENOMIC DNA]</scope>
    <source>
        <strain evidence="2">Bline_iso_100314</strain>
    </source>
</reference>
<proteinExistence type="predicted"/>
<comment type="caution">
    <text evidence="2">The sequence shown here is derived from an EMBL/GenBank/DDBJ whole genome shotgun (WGS) entry which is preliminary data.</text>
</comment>
<feature type="region of interest" description="Disordered" evidence="1">
    <location>
        <begin position="113"/>
        <end position="159"/>
    </location>
</feature>
<organism evidence="2 3">
    <name type="scientific">Venturia inaequalis</name>
    <name type="common">Apple scab fungus</name>
    <dbReference type="NCBI Taxonomy" id="5025"/>
    <lineage>
        <taxon>Eukaryota</taxon>
        <taxon>Fungi</taxon>
        <taxon>Dikarya</taxon>
        <taxon>Ascomycota</taxon>
        <taxon>Pezizomycotina</taxon>
        <taxon>Dothideomycetes</taxon>
        <taxon>Pleosporomycetidae</taxon>
        <taxon>Venturiales</taxon>
        <taxon>Venturiaceae</taxon>
        <taxon>Venturia</taxon>
    </lineage>
</organism>
<accession>A0A8H3Z2T5</accession>
<evidence type="ECO:0000313" key="2">
    <source>
        <dbReference type="EMBL" id="KAE9983710.1"/>
    </source>
</evidence>
<evidence type="ECO:0000256" key="1">
    <source>
        <dbReference type="SAM" id="MobiDB-lite"/>
    </source>
</evidence>
<feature type="region of interest" description="Disordered" evidence="1">
    <location>
        <begin position="55"/>
        <end position="101"/>
    </location>
</feature>
<protein>
    <submittedName>
        <fullName evidence="2">Uncharacterized protein</fullName>
    </submittedName>
</protein>
<gene>
    <name evidence="2" type="ORF">BLS_003857</name>
</gene>
<feature type="compositionally biased region" description="Basic and acidic residues" evidence="1">
    <location>
        <begin position="259"/>
        <end position="274"/>
    </location>
</feature>
<feature type="compositionally biased region" description="Low complexity" evidence="1">
    <location>
        <begin position="61"/>
        <end position="72"/>
    </location>
</feature>